<dbReference type="RefSeq" id="WP_343987150.1">
    <property type="nucleotide sequence ID" value="NZ_BAAAJG010000027.1"/>
</dbReference>
<evidence type="ECO:0000313" key="2">
    <source>
        <dbReference type="EMBL" id="MFD1533258.1"/>
    </source>
</evidence>
<keyword evidence="1" id="KW-0175">Coiled coil</keyword>
<dbReference type="Gene3D" id="3.30.1310.10">
    <property type="entry name" value="Nucleoid-associated protein YbaB-like domain"/>
    <property type="match status" value="1"/>
</dbReference>
<dbReference type="Pfam" id="PF02575">
    <property type="entry name" value="YbaB_DNA_bd"/>
    <property type="match status" value="1"/>
</dbReference>
<dbReference type="EMBL" id="JBHUCP010000024">
    <property type="protein sequence ID" value="MFD1533258.1"/>
    <property type="molecule type" value="Genomic_DNA"/>
</dbReference>
<dbReference type="SUPFAM" id="SSF82607">
    <property type="entry name" value="YbaB-like"/>
    <property type="match status" value="1"/>
</dbReference>
<dbReference type="InterPro" id="IPR036894">
    <property type="entry name" value="YbaB-like_sf"/>
</dbReference>
<feature type="coiled-coil region" evidence="1">
    <location>
        <begin position="84"/>
        <end position="111"/>
    </location>
</feature>
<keyword evidence="3" id="KW-1185">Reference proteome</keyword>
<name>A0ABW4FS59_9PSEU</name>
<reference evidence="3" key="1">
    <citation type="journal article" date="2019" name="Int. J. Syst. Evol. Microbiol.">
        <title>The Global Catalogue of Microorganisms (GCM) 10K type strain sequencing project: providing services to taxonomists for standard genome sequencing and annotation.</title>
        <authorList>
            <consortium name="The Broad Institute Genomics Platform"/>
            <consortium name="The Broad Institute Genome Sequencing Center for Infectious Disease"/>
            <person name="Wu L."/>
            <person name="Ma J."/>
        </authorList>
    </citation>
    <scope>NUCLEOTIDE SEQUENCE [LARGE SCALE GENOMIC DNA]</scope>
    <source>
        <strain evidence="3">JCM 12165</strain>
    </source>
</reference>
<comment type="caution">
    <text evidence="2">The sequence shown here is derived from an EMBL/GenBank/DDBJ whole genome shotgun (WGS) entry which is preliminary data.</text>
</comment>
<sequence>MQLLPQPFQADVVLARGKVPARLAGAPVAAEWVAGSVVLVAYRSAPGRPRNDDLAAFPLEFRGTAPRRHLTSVPSLAMDGRAWLASYEERLDEINERAQQAQRELAGVEATATSPDGAVTVTTDPAGELRSLVLGEAAERLTREQLAAAVLGTAGRARAEAAQLAAAAVAPLLGEGTTGMSLLRSHLPGTGTERGSADR</sequence>
<organism evidence="2 3">
    <name type="scientific">Pseudonocardia aurantiaca</name>
    <dbReference type="NCBI Taxonomy" id="75290"/>
    <lineage>
        <taxon>Bacteria</taxon>
        <taxon>Bacillati</taxon>
        <taxon>Actinomycetota</taxon>
        <taxon>Actinomycetes</taxon>
        <taxon>Pseudonocardiales</taxon>
        <taxon>Pseudonocardiaceae</taxon>
        <taxon>Pseudonocardia</taxon>
    </lineage>
</organism>
<evidence type="ECO:0000313" key="3">
    <source>
        <dbReference type="Proteomes" id="UP001597145"/>
    </source>
</evidence>
<gene>
    <name evidence="2" type="ORF">ACFSCY_27925</name>
</gene>
<accession>A0ABW4FS59</accession>
<dbReference type="Proteomes" id="UP001597145">
    <property type="component" value="Unassembled WGS sequence"/>
</dbReference>
<proteinExistence type="predicted"/>
<protein>
    <submittedName>
        <fullName evidence="2">YbaB/EbfC family nucleoid-associated protein</fullName>
    </submittedName>
</protein>
<evidence type="ECO:0000256" key="1">
    <source>
        <dbReference type="SAM" id="Coils"/>
    </source>
</evidence>
<dbReference type="InterPro" id="IPR004401">
    <property type="entry name" value="YbaB/EbfC"/>
</dbReference>